<feature type="compositionally biased region" description="Pro residues" evidence="1">
    <location>
        <begin position="68"/>
        <end position="78"/>
    </location>
</feature>
<protein>
    <submittedName>
        <fullName evidence="2">Uncharacterized protein</fullName>
    </submittedName>
</protein>
<proteinExistence type="predicted"/>
<evidence type="ECO:0000256" key="1">
    <source>
        <dbReference type="SAM" id="MobiDB-lite"/>
    </source>
</evidence>
<sequence length="78" mass="7648">MPSPGGALLMYRYSVLLLDTYFAGSVSISGARIAGTGTGADRFRGAGGSGGEAREGGDFRGLGLCGGSPPPWSPAPGG</sequence>
<evidence type="ECO:0000313" key="2">
    <source>
        <dbReference type="EMBL" id="CVK33899.1"/>
    </source>
</evidence>
<organism evidence="2 3">
    <name type="scientific">Methanoculleus bourgensis</name>
    <dbReference type="NCBI Taxonomy" id="83986"/>
    <lineage>
        <taxon>Archaea</taxon>
        <taxon>Methanobacteriati</taxon>
        <taxon>Methanobacteriota</taxon>
        <taxon>Stenosarchaea group</taxon>
        <taxon>Methanomicrobia</taxon>
        <taxon>Methanomicrobiales</taxon>
        <taxon>Methanomicrobiaceae</taxon>
        <taxon>Methanoculleus</taxon>
    </lineage>
</organism>
<evidence type="ECO:0000313" key="3">
    <source>
        <dbReference type="Proteomes" id="UP000069850"/>
    </source>
</evidence>
<dbReference type="KEGG" id="mema:MMAB1_2686"/>
<reference evidence="2 3" key="1">
    <citation type="submission" date="2016-01" db="EMBL/GenBank/DDBJ databases">
        <authorList>
            <person name="Manzoor S."/>
        </authorList>
    </citation>
    <scope>NUCLEOTIDE SEQUENCE [LARGE SCALE GENOMIC DNA]</scope>
    <source>
        <strain evidence="2">Methanoculleus sp MAB1</strain>
    </source>
</reference>
<dbReference type="EMBL" id="LT158599">
    <property type="protein sequence ID" value="CVK33899.1"/>
    <property type="molecule type" value="Genomic_DNA"/>
</dbReference>
<gene>
    <name evidence="2" type="ORF">MMAB1_2686</name>
</gene>
<dbReference type="AlphaFoldDB" id="A0A0X3BPL5"/>
<name>A0A0X3BPL5_9EURY</name>
<accession>A0A0X3BPL5</accession>
<dbReference type="Proteomes" id="UP000069850">
    <property type="component" value="Chromosome 1"/>
</dbReference>
<feature type="region of interest" description="Disordered" evidence="1">
    <location>
        <begin position="32"/>
        <end position="78"/>
    </location>
</feature>